<dbReference type="Gene3D" id="1.10.10.10">
    <property type="entry name" value="Winged helix-like DNA-binding domain superfamily/Winged helix DNA-binding domain"/>
    <property type="match status" value="1"/>
</dbReference>
<dbReference type="SUPFAM" id="SSF53850">
    <property type="entry name" value="Periplasmic binding protein-like II"/>
    <property type="match status" value="1"/>
</dbReference>
<dbReference type="AlphaFoldDB" id="A0A4R6Q235"/>
<keyword evidence="2" id="KW-0805">Transcription regulation</keyword>
<dbReference type="InterPro" id="IPR036388">
    <property type="entry name" value="WH-like_DNA-bd_sf"/>
</dbReference>
<proteinExistence type="inferred from homology"/>
<protein>
    <submittedName>
        <fullName evidence="6">DNA-binding transcriptional LysR family regulator</fullName>
    </submittedName>
</protein>
<keyword evidence="3 6" id="KW-0238">DNA-binding</keyword>
<comment type="similarity">
    <text evidence="1">Belongs to the LysR transcriptional regulatory family.</text>
</comment>
<evidence type="ECO:0000313" key="7">
    <source>
        <dbReference type="Proteomes" id="UP000295500"/>
    </source>
</evidence>
<comment type="caution">
    <text evidence="6">The sequence shown here is derived from an EMBL/GenBank/DDBJ whole genome shotgun (WGS) entry which is preliminary data.</text>
</comment>
<dbReference type="Proteomes" id="UP000295500">
    <property type="component" value="Unassembled WGS sequence"/>
</dbReference>
<evidence type="ECO:0000256" key="4">
    <source>
        <dbReference type="ARBA" id="ARBA00023163"/>
    </source>
</evidence>
<dbReference type="Gene3D" id="3.40.190.290">
    <property type="match status" value="1"/>
</dbReference>
<dbReference type="PANTHER" id="PTHR30419:SF28">
    <property type="entry name" value="HTH-TYPE TRANSCRIPTIONAL REGULATOR BSDA"/>
    <property type="match status" value="1"/>
</dbReference>
<dbReference type="PROSITE" id="PS50931">
    <property type="entry name" value="HTH_LYSR"/>
    <property type="match status" value="1"/>
</dbReference>
<dbReference type="Pfam" id="PF03466">
    <property type="entry name" value="LysR_substrate"/>
    <property type="match status" value="1"/>
</dbReference>
<sequence length="291" mass="33001">MLSRYYIFSKVIETGSFTEAARELSYSQSAVSQTVKGLEAELGTTLVRRDRFGVTLTSDGESYMPFIRGICGAEEALREKKVEMEGLTDAVIRIGAFTSVSRTFLPQLMRSFKAKNRGVQFELLNGEYSSIERWIREGSVDLGFVNSRYAENLQIEPLYRNDMKAVLPQNHPLAAKDIVTLEELAREHFIELFEGDYSVSMDAFRNKGLSPDIEYSVQDDYSIITMVRQGLGVSMLYDDLLEGYSGGVLVRDIADPPRREIALGYKDFSTLPLAARRFMDYIVEHMKKENV</sequence>
<feature type="domain" description="HTH lysR-type" evidence="5">
    <location>
        <begin position="1"/>
        <end position="57"/>
    </location>
</feature>
<dbReference type="PANTHER" id="PTHR30419">
    <property type="entry name" value="HTH-TYPE TRANSCRIPTIONAL REGULATOR YBHD"/>
    <property type="match status" value="1"/>
</dbReference>
<evidence type="ECO:0000256" key="2">
    <source>
        <dbReference type="ARBA" id="ARBA00023015"/>
    </source>
</evidence>
<dbReference type="PRINTS" id="PR00039">
    <property type="entry name" value="HTHLYSR"/>
</dbReference>
<keyword evidence="7" id="KW-1185">Reference proteome</keyword>
<dbReference type="InterPro" id="IPR050950">
    <property type="entry name" value="HTH-type_LysR_regulators"/>
</dbReference>
<dbReference type="SUPFAM" id="SSF46785">
    <property type="entry name" value="Winged helix' DNA-binding domain"/>
    <property type="match status" value="1"/>
</dbReference>
<gene>
    <name evidence="6" type="ORF">EV211_1173</name>
</gene>
<dbReference type="GO" id="GO:0003700">
    <property type="term" value="F:DNA-binding transcription factor activity"/>
    <property type="evidence" value="ECO:0007669"/>
    <property type="project" value="InterPro"/>
</dbReference>
<accession>A0A4R6Q235</accession>
<evidence type="ECO:0000259" key="5">
    <source>
        <dbReference type="PROSITE" id="PS50931"/>
    </source>
</evidence>
<dbReference type="InterPro" id="IPR000847">
    <property type="entry name" value="LysR_HTH_N"/>
</dbReference>
<dbReference type="GO" id="GO:0003677">
    <property type="term" value="F:DNA binding"/>
    <property type="evidence" value="ECO:0007669"/>
    <property type="project" value="UniProtKB-KW"/>
</dbReference>
<dbReference type="InterPro" id="IPR036390">
    <property type="entry name" value="WH_DNA-bd_sf"/>
</dbReference>
<reference evidence="6 7" key="1">
    <citation type="submission" date="2019-03" db="EMBL/GenBank/DDBJ databases">
        <title>Genomic Encyclopedia of Type Strains, Phase IV (KMG-IV): sequencing the most valuable type-strain genomes for metagenomic binning, comparative biology and taxonomic classification.</title>
        <authorList>
            <person name="Goeker M."/>
        </authorList>
    </citation>
    <scope>NUCLEOTIDE SEQUENCE [LARGE SCALE GENOMIC DNA]</scope>
    <source>
        <strain evidence="6 7">DSM 28287</strain>
    </source>
</reference>
<dbReference type="RefSeq" id="WP_207667993.1">
    <property type="nucleotide sequence ID" value="NZ_SNXO01000017.1"/>
</dbReference>
<dbReference type="Pfam" id="PF00126">
    <property type="entry name" value="HTH_1"/>
    <property type="match status" value="1"/>
</dbReference>
<dbReference type="InterPro" id="IPR005119">
    <property type="entry name" value="LysR_subst-bd"/>
</dbReference>
<dbReference type="GO" id="GO:0005829">
    <property type="term" value="C:cytosol"/>
    <property type="evidence" value="ECO:0007669"/>
    <property type="project" value="TreeGrafter"/>
</dbReference>
<keyword evidence="4" id="KW-0804">Transcription</keyword>
<organism evidence="6 7">
    <name type="scientific">Aminicella lysinilytica</name>
    <dbReference type="NCBI Taxonomy" id="433323"/>
    <lineage>
        <taxon>Bacteria</taxon>
        <taxon>Bacillati</taxon>
        <taxon>Bacillota</taxon>
        <taxon>Clostridia</taxon>
        <taxon>Peptostreptococcales</taxon>
        <taxon>Anaerovoracaceae</taxon>
        <taxon>Aminicella</taxon>
    </lineage>
</organism>
<dbReference type="CDD" id="cd05466">
    <property type="entry name" value="PBP2_LTTR_substrate"/>
    <property type="match status" value="1"/>
</dbReference>
<evidence type="ECO:0000256" key="1">
    <source>
        <dbReference type="ARBA" id="ARBA00009437"/>
    </source>
</evidence>
<evidence type="ECO:0000256" key="3">
    <source>
        <dbReference type="ARBA" id="ARBA00023125"/>
    </source>
</evidence>
<dbReference type="EMBL" id="SNXO01000017">
    <property type="protein sequence ID" value="TDP56290.1"/>
    <property type="molecule type" value="Genomic_DNA"/>
</dbReference>
<name>A0A4R6Q235_9FIRM</name>
<evidence type="ECO:0000313" key="6">
    <source>
        <dbReference type="EMBL" id="TDP56290.1"/>
    </source>
</evidence>